<organism evidence="2 3">
    <name type="scientific">Strongylus vulgaris</name>
    <name type="common">Blood worm</name>
    <dbReference type="NCBI Taxonomy" id="40348"/>
    <lineage>
        <taxon>Eukaryota</taxon>
        <taxon>Metazoa</taxon>
        <taxon>Ecdysozoa</taxon>
        <taxon>Nematoda</taxon>
        <taxon>Chromadorea</taxon>
        <taxon>Rhabditida</taxon>
        <taxon>Rhabditina</taxon>
        <taxon>Rhabditomorpha</taxon>
        <taxon>Strongyloidea</taxon>
        <taxon>Strongylidae</taxon>
        <taxon>Strongylus</taxon>
    </lineage>
</organism>
<reference evidence="2 3" key="1">
    <citation type="submission" date="2018-11" db="EMBL/GenBank/DDBJ databases">
        <authorList>
            <consortium name="Pathogen Informatics"/>
        </authorList>
    </citation>
    <scope>NUCLEOTIDE SEQUENCE [LARGE SCALE GENOMIC DNA]</scope>
</reference>
<dbReference type="EMBL" id="UYYB01004074">
    <property type="protein sequence ID" value="VDM66920.1"/>
    <property type="molecule type" value="Genomic_DNA"/>
</dbReference>
<dbReference type="AlphaFoldDB" id="A0A3P7I2L7"/>
<protein>
    <recommendedName>
        <fullName evidence="1">Glutaredoxin domain-containing protein</fullName>
    </recommendedName>
</protein>
<dbReference type="Pfam" id="PF00462">
    <property type="entry name" value="Glutaredoxin"/>
    <property type="match status" value="1"/>
</dbReference>
<dbReference type="InterPro" id="IPR036249">
    <property type="entry name" value="Thioredoxin-like_sf"/>
</dbReference>
<dbReference type="InterPro" id="IPR002109">
    <property type="entry name" value="Glutaredoxin"/>
</dbReference>
<feature type="domain" description="Glutaredoxin" evidence="1">
    <location>
        <begin position="9"/>
        <end position="70"/>
    </location>
</feature>
<evidence type="ECO:0000313" key="2">
    <source>
        <dbReference type="EMBL" id="VDM66920.1"/>
    </source>
</evidence>
<keyword evidence="3" id="KW-1185">Reference proteome</keyword>
<gene>
    <name evidence="2" type="ORF">SVUK_LOCUS1918</name>
</gene>
<evidence type="ECO:0000313" key="3">
    <source>
        <dbReference type="Proteomes" id="UP000270094"/>
    </source>
</evidence>
<sequence>MQNVKSVPIMIYTKDGCGFCARAKDLMNTEKIRYEECNVDRIREKDPDKYKPRVNGLVYMTHQTTMPQVSI</sequence>
<dbReference type="SUPFAM" id="SSF52833">
    <property type="entry name" value="Thioredoxin-like"/>
    <property type="match status" value="1"/>
</dbReference>
<dbReference type="CDD" id="cd02066">
    <property type="entry name" value="GRX_family"/>
    <property type="match status" value="1"/>
</dbReference>
<dbReference type="OrthoDB" id="418495at2759"/>
<accession>A0A3P7I2L7</accession>
<dbReference type="PROSITE" id="PS51354">
    <property type="entry name" value="GLUTAREDOXIN_2"/>
    <property type="match status" value="1"/>
</dbReference>
<dbReference type="Gene3D" id="3.40.30.10">
    <property type="entry name" value="Glutaredoxin"/>
    <property type="match status" value="1"/>
</dbReference>
<proteinExistence type="predicted"/>
<dbReference type="Proteomes" id="UP000270094">
    <property type="component" value="Unassembled WGS sequence"/>
</dbReference>
<name>A0A3P7I2L7_STRVU</name>
<evidence type="ECO:0000259" key="1">
    <source>
        <dbReference type="Pfam" id="PF00462"/>
    </source>
</evidence>